<protein>
    <submittedName>
        <fullName evidence="1">Uncharacterized protein</fullName>
    </submittedName>
</protein>
<dbReference type="eggNOG" id="ENOG50334VX">
    <property type="taxonomic scope" value="Bacteria"/>
</dbReference>
<dbReference type="PATRIC" id="fig|1125725.3.peg.1161"/>
<organism evidence="1 3">
    <name type="scientific">Treponema socranskii subsp. socranskii VPI DR56BR1116 = ATCC 35536</name>
    <dbReference type="NCBI Taxonomy" id="1125725"/>
    <lineage>
        <taxon>Bacteria</taxon>
        <taxon>Pseudomonadati</taxon>
        <taxon>Spirochaetota</taxon>
        <taxon>Spirochaetia</taxon>
        <taxon>Spirochaetales</taxon>
        <taxon>Treponemataceae</taxon>
        <taxon>Treponema</taxon>
    </lineage>
</organism>
<dbReference type="NCBIfam" id="NF045581">
    <property type="entry name" value="PG0541_fam"/>
    <property type="match status" value="1"/>
</dbReference>
<dbReference type="OrthoDB" id="350733at2"/>
<evidence type="ECO:0000313" key="3">
    <source>
        <dbReference type="Proteomes" id="UP000016412"/>
    </source>
</evidence>
<dbReference type="Proteomes" id="UP000016646">
    <property type="component" value="Unassembled WGS sequence"/>
</dbReference>
<evidence type="ECO:0000313" key="4">
    <source>
        <dbReference type="Proteomes" id="UP000016646"/>
    </source>
</evidence>
<reference evidence="3 4" key="1">
    <citation type="submission" date="2013-08" db="EMBL/GenBank/DDBJ databases">
        <authorList>
            <person name="Durkin A.S."/>
            <person name="Haft D.R."/>
            <person name="McCorrison J."/>
            <person name="Torralba M."/>
            <person name="Gillis M."/>
            <person name="Haft D.H."/>
            <person name="Methe B."/>
            <person name="Sutton G."/>
            <person name="Nelson K.E."/>
        </authorList>
    </citation>
    <scope>NUCLEOTIDE SEQUENCE [LARGE SCALE GENOMIC DNA]</scope>
    <source>
        <strain evidence="2 4">ATCC 35536</strain>
        <strain evidence="1 3">VPI DR56BR1116</strain>
    </source>
</reference>
<dbReference type="STRING" id="1125725.HMPREF1325_0165"/>
<dbReference type="Gene3D" id="3.30.70.120">
    <property type="match status" value="1"/>
</dbReference>
<keyword evidence="4" id="KW-1185">Reference proteome</keyword>
<dbReference type="AlphaFoldDB" id="U2LE97"/>
<dbReference type="InterPro" id="IPR015867">
    <property type="entry name" value="N-reg_PII/ATP_PRibTrfase_C"/>
</dbReference>
<sequence length="103" mass="11969">MNEINGIRRVRMEIIFSQALEEDFQQEFAERKVGLHFTKIPSVMGAGYGNPRLGDSVWPQLNAMYIIYCDRDEEAELKSIIKKLREKYPTECVGCFISEAEEF</sequence>
<comment type="caution">
    <text evidence="1">The sequence shown here is derived from an EMBL/GenBank/DDBJ whole genome shotgun (WGS) entry which is preliminary data.</text>
</comment>
<name>U2LE97_TRESO</name>
<gene>
    <name evidence="2" type="ORF">HMPREF0860_2634</name>
    <name evidence="1" type="ORF">HMPREF1325_0165</name>
</gene>
<dbReference type="RefSeq" id="WP_021330189.1">
    <property type="nucleotide sequence ID" value="NZ_AUZJ01000028.1"/>
</dbReference>
<proteinExistence type="predicted"/>
<dbReference type="EMBL" id="AUZJ01000028">
    <property type="protein sequence ID" value="ERF60860.1"/>
    <property type="molecule type" value="Genomic_DNA"/>
</dbReference>
<dbReference type="EMBL" id="AVQI01000049">
    <property type="protein sequence ID" value="ERK02813.1"/>
    <property type="molecule type" value="Genomic_DNA"/>
</dbReference>
<evidence type="ECO:0000313" key="1">
    <source>
        <dbReference type="EMBL" id="ERF60860.1"/>
    </source>
</evidence>
<accession>U2LE97</accession>
<dbReference type="Proteomes" id="UP000016412">
    <property type="component" value="Unassembled WGS sequence"/>
</dbReference>
<evidence type="ECO:0000313" key="2">
    <source>
        <dbReference type="EMBL" id="ERK02813.1"/>
    </source>
</evidence>